<dbReference type="AlphaFoldDB" id="A0AAV7M983"/>
<comment type="caution">
    <text evidence="1">The sequence shown here is derived from an EMBL/GenBank/DDBJ whole genome shotgun (WGS) entry which is preliminary data.</text>
</comment>
<accession>A0AAV7M983</accession>
<evidence type="ECO:0000313" key="2">
    <source>
        <dbReference type="Proteomes" id="UP001066276"/>
    </source>
</evidence>
<proteinExistence type="predicted"/>
<evidence type="ECO:0000313" key="1">
    <source>
        <dbReference type="EMBL" id="KAJ1100087.1"/>
    </source>
</evidence>
<name>A0AAV7M983_PLEWA</name>
<protein>
    <submittedName>
        <fullName evidence="1">Uncharacterized protein</fullName>
    </submittedName>
</protein>
<dbReference type="Proteomes" id="UP001066276">
    <property type="component" value="Chromosome 10"/>
</dbReference>
<keyword evidence="2" id="KW-1185">Reference proteome</keyword>
<gene>
    <name evidence="1" type="ORF">NDU88_005176</name>
</gene>
<organism evidence="1 2">
    <name type="scientific">Pleurodeles waltl</name>
    <name type="common">Iberian ribbed newt</name>
    <dbReference type="NCBI Taxonomy" id="8319"/>
    <lineage>
        <taxon>Eukaryota</taxon>
        <taxon>Metazoa</taxon>
        <taxon>Chordata</taxon>
        <taxon>Craniata</taxon>
        <taxon>Vertebrata</taxon>
        <taxon>Euteleostomi</taxon>
        <taxon>Amphibia</taxon>
        <taxon>Batrachia</taxon>
        <taxon>Caudata</taxon>
        <taxon>Salamandroidea</taxon>
        <taxon>Salamandridae</taxon>
        <taxon>Pleurodelinae</taxon>
        <taxon>Pleurodeles</taxon>
    </lineage>
</organism>
<reference evidence="1" key="1">
    <citation type="journal article" date="2022" name="bioRxiv">
        <title>Sequencing and chromosome-scale assembly of the giantPleurodeles waltlgenome.</title>
        <authorList>
            <person name="Brown T."/>
            <person name="Elewa A."/>
            <person name="Iarovenko S."/>
            <person name="Subramanian E."/>
            <person name="Araus A.J."/>
            <person name="Petzold A."/>
            <person name="Susuki M."/>
            <person name="Suzuki K.-i.T."/>
            <person name="Hayashi T."/>
            <person name="Toyoda A."/>
            <person name="Oliveira C."/>
            <person name="Osipova E."/>
            <person name="Leigh N.D."/>
            <person name="Simon A."/>
            <person name="Yun M.H."/>
        </authorList>
    </citation>
    <scope>NUCLEOTIDE SEQUENCE</scope>
    <source>
        <strain evidence="1">20211129_DDA</strain>
        <tissue evidence="1">Liver</tissue>
    </source>
</reference>
<sequence>MALCPHQLMWGAPPRSVAPGGRQLVALSRATRLTALCPTESSLIYGRALSGAEGRQSSSVKALPIDGPLVRHCAAHTLLPTAVFTLRVIGSLSHGAGPGWGSISGGAAPQTIFHTQS</sequence>
<dbReference type="EMBL" id="JANPWB010000014">
    <property type="protein sequence ID" value="KAJ1100087.1"/>
    <property type="molecule type" value="Genomic_DNA"/>
</dbReference>